<dbReference type="InterPro" id="IPR010562">
    <property type="entry name" value="Haemolymph_juvenile_hormone-bd"/>
</dbReference>
<name>A0A151WZ63_9HYME</name>
<dbReference type="PANTHER" id="PTHR11008">
    <property type="entry name" value="PROTEIN TAKEOUT-LIKE PROTEIN"/>
    <property type="match status" value="1"/>
</dbReference>
<feature type="non-terminal residue" evidence="1">
    <location>
        <position position="1"/>
    </location>
</feature>
<dbReference type="Gene3D" id="3.15.10.30">
    <property type="entry name" value="Haemolymph juvenile hormone binding protein"/>
    <property type="match status" value="3"/>
</dbReference>
<organism evidence="1 2">
    <name type="scientific">Mycetomoellerius zeteki</name>
    <dbReference type="NCBI Taxonomy" id="64791"/>
    <lineage>
        <taxon>Eukaryota</taxon>
        <taxon>Metazoa</taxon>
        <taxon>Ecdysozoa</taxon>
        <taxon>Arthropoda</taxon>
        <taxon>Hexapoda</taxon>
        <taxon>Insecta</taxon>
        <taxon>Pterygota</taxon>
        <taxon>Neoptera</taxon>
        <taxon>Endopterygota</taxon>
        <taxon>Hymenoptera</taxon>
        <taxon>Apocrita</taxon>
        <taxon>Aculeata</taxon>
        <taxon>Formicoidea</taxon>
        <taxon>Formicidae</taxon>
        <taxon>Myrmicinae</taxon>
        <taxon>Mycetomoellerius</taxon>
    </lineage>
</organism>
<keyword evidence="2" id="KW-1185">Reference proteome</keyword>
<dbReference type="EMBL" id="KQ982649">
    <property type="protein sequence ID" value="KYQ53182.1"/>
    <property type="molecule type" value="Genomic_DNA"/>
</dbReference>
<evidence type="ECO:0000313" key="1">
    <source>
        <dbReference type="EMBL" id="KYQ53182.1"/>
    </source>
</evidence>
<dbReference type="GO" id="GO:0005615">
    <property type="term" value="C:extracellular space"/>
    <property type="evidence" value="ECO:0007669"/>
    <property type="project" value="TreeGrafter"/>
</dbReference>
<dbReference type="Proteomes" id="UP000075809">
    <property type="component" value="Unassembled WGS sequence"/>
</dbReference>
<dbReference type="Pfam" id="PF06585">
    <property type="entry name" value="JHBP"/>
    <property type="match status" value="2"/>
</dbReference>
<evidence type="ECO:0000313" key="2">
    <source>
        <dbReference type="Proteomes" id="UP000075809"/>
    </source>
</evidence>
<accession>A0A151WZ63</accession>
<gene>
    <name evidence="1" type="ORF">ALC60_07913</name>
</gene>
<protein>
    <submittedName>
        <fullName evidence="1">Circadian clock-controlled protein</fullName>
    </submittedName>
</protein>
<dbReference type="SMART" id="SM00700">
    <property type="entry name" value="JHBP"/>
    <property type="match status" value="1"/>
</dbReference>
<dbReference type="PANTHER" id="PTHR11008:SF18">
    <property type="entry name" value="BCDNA.GH05536-RELATED"/>
    <property type="match status" value="1"/>
</dbReference>
<reference evidence="1 2" key="1">
    <citation type="submission" date="2015-09" db="EMBL/GenBank/DDBJ databases">
        <title>Trachymyrmex zeteki WGS genome.</title>
        <authorList>
            <person name="Nygaard S."/>
            <person name="Hu H."/>
            <person name="Boomsma J."/>
            <person name="Zhang G."/>
        </authorList>
    </citation>
    <scope>NUCLEOTIDE SEQUENCE [LARGE SCALE GENOMIC DNA]</scope>
    <source>
        <strain evidence="1">Tzet28-1</strain>
        <tissue evidence="1">Whole body</tissue>
    </source>
</reference>
<sequence>ILIGLPEFDFPPLDPLFYEYGKAVLNSSEILRAELIMSNITAIGLSKSRIFNARTQFLSHDVFRLEIEVQIPELFLKGAAKINGSLNVFRLVNTGYFNITLNDVRALGEITGHVINDTWIIEQFHITPLVGKFKIYYKDLSESTKELSLTICKLDSDDYLACLKRVAEEAWPRFVAGLPEFDIPPLDPLFQKYIKIELDSDHIRGELIFSNLTITGLSKIRDLNVKPYFLDDVFHLEIDANIPNISSKGFIKVNGNVNAFRIANEGHYNLTMEDISGTANFAGHVINDTWIIEHVHFVPSIGKFKLYYDDVVKENKAFTATICKRDSVDYSACLKQALEEAFPRFVKGLPEFDFPPLDPLVYEYGKAVFNSGEIRAEVVLTNNIVTGLAKVQVHDVRTHFLDDVFRLEIDANVPKIFLKGNVKMNGTIGIFKIVNEGPYNLTADDVIGTWDMTGPVVNDTFIVKHIHVLPSVKKLKLYFDLFQDNKEINDVAVSFVNEFWPPLFRVMLPITSEAWDPWLTSIVNKLFSKVSFSKVFP</sequence>
<dbReference type="AlphaFoldDB" id="A0A151WZ63"/>
<proteinExistence type="predicted"/>
<dbReference type="STRING" id="64791.A0A151WZ63"/>
<dbReference type="InterPro" id="IPR038606">
    <property type="entry name" value="To_sf"/>
</dbReference>